<evidence type="ECO:0000256" key="1">
    <source>
        <dbReference type="ARBA" id="ARBA00004651"/>
    </source>
</evidence>
<feature type="transmembrane region" description="Helical" evidence="7">
    <location>
        <begin position="29"/>
        <end position="48"/>
    </location>
</feature>
<dbReference type="Pfam" id="PF00528">
    <property type="entry name" value="BPD_transp_1"/>
    <property type="match status" value="1"/>
</dbReference>
<feature type="transmembrane region" description="Helical" evidence="7">
    <location>
        <begin position="90"/>
        <end position="112"/>
    </location>
</feature>
<evidence type="ECO:0000256" key="7">
    <source>
        <dbReference type="RuleBase" id="RU363032"/>
    </source>
</evidence>
<dbReference type="PANTHER" id="PTHR30193:SF1">
    <property type="entry name" value="ABC TRANSPORTER PERMEASE PROTEIN YESP-RELATED"/>
    <property type="match status" value="1"/>
</dbReference>
<evidence type="ECO:0000256" key="6">
    <source>
        <dbReference type="ARBA" id="ARBA00023136"/>
    </source>
</evidence>
<keyword evidence="6 7" id="KW-0472">Membrane</keyword>
<feature type="transmembrane region" description="Helical" evidence="7">
    <location>
        <begin position="175"/>
        <end position="196"/>
    </location>
</feature>
<dbReference type="PROSITE" id="PS50928">
    <property type="entry name" value="ABC_TM1"/>
    <property type="match status" value="1"/>
</dbReference>
<evidence type="ECO:0000256" key="3">
    <source>
        <dbReference type="ARBA" id="ARBA00022475"/>
    </source>
</evidence>
<keyword evidence="10" id="KW-1185">Reference proteome</keyword>
<keyword evidence="5 7" id="KW-1133">Transmembrane helix</keyword>
<keyword evidence="3" id="KW-1003">Cell membrane</keyword>
<dbReference type="PATRIC" id="fig|571913.6.peg.118"/>
<sequence>MAVRTPPRPARPPVRKGSRRRRRETLRNLAFLSPWLLGTGLFFFYPLVSSAYYSFTHYDGFGSPTFDGLSNWRFVFSDYPFFWPALRNTLWLVVVMVTLRVIFGLGVGMLVIRLKRGANLFRTLYYAPYLAPPVASTLAFVFLLNPGTGPVNTILGKVGLPEPAWFNDPAWSKPALTLLALWGIGDLMVIFMASLLDVPKEQYEAAQLDGAGPFQQFRFVTLPHLRPILTFAAVTGVIATMQYYTEPLVAGQIASGQIGGSGQQTEPGYPDKSTLTLPQLVYHLGFQRFDIGAACVIALVLFALSMVFAALLMRRGGGFLGNDA</sequence>
<evidence type="ECO:0000256" key="5">
    <source>
        <dbReference type="ARBA" id="ARBA00022989"/>
    </source>
</evidence>
<name>A0A0K1JP68_9MICO</name>
<organism evidence="9 10">
    <name type="scientific">Luteipulveratus mongoliensis</name>
    <dbReference type="NCBI Taxonomy" id="571913"/>
    <lineage>
        <taxon>Bacteria</taxon>
        <taxon>Bacillati</taxon>
        <taxon>Actinomycetota</taxon>
        <taxon>Actinomycetes</taxon>
        <taxon>Micrococcales</taxon>
        <taxon>Dermacoccaceae</taxon>
        <taxon>Luteipulveratus</taxon>
    </lineage>
</organism>
<dbReference type="AlphaFoldDB" id="A0A0K1JP68"/>
<dbReference type="Gene3D" id="1.10.3720.10">
    <property type="entry name" value="MetI-like"/>
    <property type="match status" value="1"/>
</dbReference>
<dbReference type="CDD" id="cd06261">
    <property type="entry name" value="TM_PBP2"/>
    <property type="match status" value="1"/>
</dbReference>
<comment type="similarity">
    <text evidence="7">Belongs to the binding-protein-dependent transport system permease family.</text>
</comment>
<evidence type="ECO:0000259" key="8">
    <source>
        <dbReference type="PROSITE" id="PS50928"/>
    </source>
</evidence>
<dbReference type="EMBL" id="CP011112">
    <property type="protein sequence ID" value="AKU18506.1"/>
    <property type="molecule type" value="Genomic_DNA"/>
</dbReference>
<dbReference type="GO" id="GO:0055085">
    <property type="term" value="P:transmembrane transport"/>
    <property type="evidence" value="ECO:0007669"/>
    <property type="project" value="InterPro"/>
</dbReference>
<dbReference type="KEGG" id="lmoi:VV02_00595"/>
<evidence type="ECO:0000313" key="9">
    <source>
        <dbReference type="EMBL" id="AKU18506.1"/>
    </source>
</evidence>
<comment type="subcellular location">
    <subcellularLocation>
        <location evidence="1 7">Cell membrane</location>
        <topology evidence="1 7">Multi-pass membrane protein</topology>
    </subcellularLocation>
</comment>
<keyword evidence="4 7" id="KW-0812">Transmembrane</keyword>
<accession>A0A0K1JP68</accession>
<feature type="transmembrane region" description="Helical" evidence="7">
    <location>
        <begin position="124"/>
        <end position="144"/>
    </location>
</feature>
<protein>
    <submittedName>
        <fullName evidence="9">Sugar ABC transporter permease</fullName>
    </submittedName>
</protein>
<feature type="domain" description="ABC transmembrane type-1" evidence="8">
    <location>
        <begin position="86"/>
        <end position="312"/>
    </location>
</feature>
<dbReference type="SUPFAM" id="SSF160964">
    <property type="entry name" value="MalF N-terminal region-like"/>
    <property type="match status" value="1"/>
</dbReference>
<dbReference type="STRING" id="571913.VV02_00595"/>
<dbReference type="GO" id="GO:0005886">
    <property type="term" value="C:plasma membrane"/>
    <property type="evidence" value="ECO:0007669"/>
    <property type="project" value="UniProtKB-SubCell"/>
</dbReference>
<dbReference type="InterPro" id="IPR035906">
    <property type="entry name" value="MetI-like_sf"/>
</dbReference>
<dbReference type="PANTHER" id="PTHR30193">
    <property type="entry name" value="ABC TRANSPORTER PERMEASE PROTEIN"/>
    <property type="match status" value="1"/>
</dbReference>
<evidence type="ECO:0000313" key="10">
    <source>
        <dbReference type="Proteomes" id="UP000066480"/>
    </source>
</evidence>
<evidence type="ECO:0000256" key="2">
    <source>
        <dbReference type="ARBA" id="ARBA00022448"/>
    </source>
</evidence>
<evidence type="ECO:0000256" key="4">
    <source>
        <dbReference type="ARBA" id="ARBA00022692"/>
    </source>
</evidence>
<keyword evidence="2 7" id="KW-0813">Transport</keyword>
<reference evidence="9 10" key="1">
    <citation type="submission" date="2015-03" db="EMBL/GenBank/DDBJ databases">
        <title>Luteipulveratus halotolerans sp. nov., a novel actinobacterium (Dermacoccaceae) from Sarawak, Malaysia.</title>
        <authorList>
            <person name="Juboi H."/>
            <person name="Basik A."/>
            <person name="Shamsul S.S."/>
            <person name="Arnold P."/>
            <person name="Schmitt E.K."/>
            <person name="Sanglier J.-J."/>
            <person name="Yeo T."/>
        </authorList>
    </citation>
    <scope>NUCLEOTIDE SEQUENCE [LARGE SCALE GENOMIC DNA]</scope>
    <source>
        <strain evidence="9 10">MN07-A0370</strain>
    </source>
</reference>
<dbReference type="InterPro" id="IPR000515">
    <property type="entry name" value="MetI-like"/>
</dbReference>
<proteinExistence type="inferred from homology"/>
<dbReference type="InterPro" id="IPR051393">
    <property type="entry name" value="ABC_transporter_permease"/>
</dbReference>
<dbReference type="Proteomes" id="UP000066480">
    <property type="component" value="Chromosome"/>
</dbReference>
<gene>
    <name evidence="9" type="ORF">VV02_00595</name>
</gene>
<feature type="transmembrane region" description="Helical" evidence="7">
    <location>
        <begin position="291"/>
        <end position="312"/>
    </location>
</feature>
<dbReference type="SUPFAM" id="SSF161098">
    <property type="entry name" value="MetI-like"/>
    <property type="match status" value="1"/>
</dbReference>